<protein>
    <submittedName>
        <fullName evidence="2">Uncharacterized protein</fullName>
    </submittedName>
</protein>
<sequence length="58" mass="6471">MSNSPPPLKNRSLLQSWLALPPKTRLMFSWGMVFVGGVGWAVSAFVEKQTPPEKKTLQ</sequence>
<keyword evidence="3" id="KW-1185">Reference proteome</keyword>
<feature type="transmembrane region" description="Helical" evidence="1">
    <location>
        <begin position="27"/>
        <end position="46"/>
    </location>
</feature>
<dbReference type="Proteomes" id="UP000807306">
    <property type="component" value="Unassembled WGS sequence"/>
</dbReference>
<evidence type="ECO:0000313" key="3">
    <source>
        <dbReference type="Proteomes" id="UP000807306"/>
    </source>
</evidence>
<gene>
    <name evidence="2" type="ORF">CPB83DRAFT_891223</name>
</gene>
<comment type="caution">
    <text evidence="2">The sequence shown here is derived from an EMBL/GenBank/DDBJ whole genome shotgun (WGS) entry which is preliminary data.</text>
</comment>
<keyword evidence="1" id="KW-0472">Membrane</keyword>
<keyword evidence="1" id="KW-0812">Transmembrane</keyword>
<evidence type="ECO:0000313" key="2">
    <source>
        <dbReference type="EMBL" id="KAF9531879.1"/>
    </source>
</evidence>
<reference evidence="2" key="1">
    <citation type="submission" date="2020-11" db="EMBL/GenBank/DDBJ databases">
        <authorList>
            <consortium name="DOE Joint Genome Institute"/>
            <person name="Ahrendt S."/>
            <person name="Riley R."/>
            <person name="Andreopoulos W."/>
            <person name="Labutti K."/>
            <person name="Pangilinan J."/>
            <person name="Ruiz-Duenas F.J."/>
            <person name="Barrasa J.M."/>
            <person name="Sanchez-Garcia M."/>
            <person name="Camarero S."/>
            <person name="Miyauchi S."/>
            <person name="Serrano A."/>
            <person name="Linde D."/>
            <person name="Babiker R."/>
            <person name="Drula E."/>
            <person name="Ayuso-Fernandez I."/>
            <person name="Pacheco R."/>
            <person name="Padilla G."/>
            <person name="Ferreira P."/>
            <person name="Barriuso J."/>
            <person name="Kellner H."/>
            <person name="Castanera R."/>
            <person name="Alfaro M."/>
            <person name="Ramirez L."/>
            <person name="Pisabarro A.G."/>
            <person name="Kuo A."/>
            <person name="Tritt A."/>
            <person name="Lipzen A."/>
            <person name="He G."/>
            <person name="Yan M."/>
            <person name="Ng V."/>
            <person name="Cullen D."/>
            <person name="Martin F."/>
            <person name="Rosso M.-N."/>
            <person name="Henrissat B."/>
            <person name="Hibbett D."/>
            <person name="Martinez A.T."/>
            <person name="Grigoriev I.V."/>
        </authorList>
    </citation>
    <scope>NUCLEOTIDE SEQUENCE</scope>
    <source>
        <strain evidence="2">CBS 506.95</strain>
    </source>
</reference>
<dbReference type="AlphaFoldDB" id="A0A9P6ENK3"/>
<evidence type="ECO:0000256" key="1">
    <source>
        <dbReference type="SAM" id="Phobius"/>
    </source>
</evidence>
<dbReference type="EMBL" id="MU157833">
    <property type="protein sequence ID" value="KAF9531879.1"/>
    <property type="molecule type" value="Genomic_DNA"/>
</dbReference>
<proteinExistence type="predicted"/>
<keyword evidence="1" id="KW-1133">Transmembrane helix</keyword>
<name>A0A9P6ENK3_9AGAR</name>
<accession>A0A9P6ENK3</accession>
<organism evidence="2 3">
    <name type="scientific">Crepidotus variabilis</name>
    <dbReference type="NCBI Taxonomy" id="179855"/>
    <lineage>
        <taxon>Eukaryota</taxon>
        <taxon>Fungi</taxon>
        <taxon>Dikarya</taxon>
        <taxon>Basidiomycota</taxon>
        <taxon>Agaricomycotina</taxon>
        <taxon>Agaricomycetes</taxon>
        <taxon>Agaricomycetidae</taxon>
        <taxon>Agaricales</taxon>
        <taxon>Agaricineae</taxon>
        <taxon>Crepidotaceae</taxon>
        <taxon>Crepidotus</taxon>
    </lineage>
</organism>
<dbReference type="OrthoDB" id="2555959at2759"/>